<evidence type="ECO:0000259" key="17">
    <source>
        <dbReference type="Pfam" id="PF22528"/>
    </source>
</evidence>
<evidence type="ECO:0000256" key="9">
    <source>
        <dbReference type="ARBA" id="ARBA00022833"/>
    </source>
</evidence>
<dbReference type="STRING" id="1965070.A0A3S3PWR2"/>
<dbReference type="EC" id="2.1.1.319" evidence="2"/>
<keyword evidence="19" id="KW-1185">Reference proteome</keyword>
<evidence type="ECO:0000313" key="19">
    <source>
        <dbReference type="Proteomes" id="UP000285301"/>
    </source>
</evidence>
<feature type="region of interest" description="Disordered" evidence="14">
    <location>
        <begin position="1"/>
        <end position="21"/>
    </location>
</feature>
<dbReference type="SUPFAM" id="SSF53335">
    <property type="entry name" value="S-adenosyl-L-methionine-dependent methyltransferases"/>
    <property type="match status" value="1"/>
</dbReference>
<evidence type="ECO:0000259" key="15">
    <source>
        <dbReference type="Pfam" id="PF13649"/>
    </source>
</evidence>
<dbReference type="InterPro" id="IPR049482">
    <property type="entry name" value="ANM3-like_C2H2_Zf"/>
</dbReference>
<evidence type="ECO:0000259" key="16">
    <source>
        <dbReference type="Pfam" id="PF21137"/>
    </source>
</evidence>
<keyword evidence="8" id="KW-0863">Zinc-finger</keyword>
<keyword evidence="5 12" id="KW-0808">Transferase</keyword>
<dbReference type="PANTHER" id="PTHR11006:SF53">
    <property type="entry name" value="PROTEIN ARGININE N-METHYLTRANSFERASE 3"/>
    <property type="match status" value="1"/>
</dbReference>
<feature type="coiled-coil region" evidence="13">
    <location>
        <begin position="135"/>
        <end position="162"/>
    </location>
</feature>
<dbReference type="GO" id="GO:0005634">
    <property type="term" value="C:nucleus"/>
    <property type="evidence" value="ECO:0007669"/>
    <property type="project" value="TreeGrafter"/>
</dbReference>
<gene>
    <name evidence="18" type="ORF">B4U79_05098</name>
</gene>
<dbReference type="FunFam" id="3.40.50.150:FF:000003">
    <property type="entry name" value="Blast:Protein arginine N-methyltransferase 1"/>
    <property type="match status" value="1"/>
</dbReference>
<comment type="catalytic activity">
    <reaction evidence="11">
        <text>L-arginyl-[protein] + S-adenosyl-L-methionine = N(omega)-methyl-L-arginyl-[protein] + S-adenosyl-L-homocysteine + H(+)</text>
        <dbReference type="Rhea" id="RHEA:48100"/>
        <dbReference type="Rhea" id="RHEA-COMP:10532"/>
        <dbReference type="Rhea" id="RHEA-COMP:11990"/>
        <dbReference type="ChEBI" id="CHEBI:15378"/>
        <dbReference type="ChEBI" id="CHEBI:29965"/>
        <dbReference type="ChEBI" id="CHEBI:57856"/>
        <dbReference type="ChEBI" id="CHEBI:59789"/>
        <dbReference type="ChEBI" id="CHEBI:65280"/>
    </reaction>
    <physiologicalReaction direction="left-to-right" evidence="11">
        <dbReference type="Rhea" id="RHEA:48101"/>
    </physiologicalReaction>
</comment>
<evidence type="ECO:0000256" key="1">
    <source>
        <dbReference type="ARBA" id="ARBA00004514"/>
    </source>
</evidence>
<dbReference type="GO" id="GO:0032259">
    <property type="term" value="P:methylation"/>
    <property type="evidence" value="ECO:0007669"/>
    <property type="project" value="UniProtKB-KW"/>
</dbReference>
<evidence type="ECO:0000313" key="18">
    <source>
        <dbReference type="EMBL" id="RWS09597.1"/>
    </source>
</evidence>
<dbReference type="Proteomes" id="UP000285301">
    <property type="component" value="Unassembled WGS sequence"/>
</dbReference>
<keyword evidence="3" id="KW-0963">Cytoplasm</keyword>
<name>A0A3S3PWR2_9ACAR</name>
<keyword evidence="9" id="KW-0862">Zinc</keyword>
<keyword evidence="6 12" id="KW-0949">S-adenosyl-L-methionine</keyword>
<dbReference type="Pfam" id="PF13649">
    <property type="entry name" value="Methyltransf_25"/>
    <property type="match status" value="1"/>
</dbReference>
<dbReference type="EMBL" id="NCKU01002433">
    <property type="protein sequence ID" value="RWS09597.1"/>
    <property type="molecule type" value="Genomic_DNA"/>
</dbReference>
<proteinExistence type="predicted"/>
<dbReference type="InterPro" id="IPR036236">
    <property type="entry name" value="Znf_C2H2_sf"/>
</dbReference>
<dbReference type="SUPFAM" id="SSF57667">
    <property type="entry name" value="beta-beta-alpha zinc fingers"/>
    <property type="match status" value="1"/>
</dbReference>
<dbReference type="Pfam" id="PF22528">
    <property type="entry name" value="PRMT_C"/>
    <property type="match status" value="1"/>
</dbReference>
<evidence type="ECO:0000256" key="6">
    <source>
        <dbReference type="ARBA" id="ARBA00022691"/>
    </source>
</evidence>
<feature type="domain" description="Protein arginine N-methyltransferase" evidence="17">
    <location>
        <begin position="326"/>
        <end position="486"/>
    </location>
</feature>
<dbReference type="GO" id="GO:0008270">
    <property type="term" value="F:zinc ion binding"/>
    <property type="evidence" value="ECO:0007669"/>
    <property type="project" value="UniProtKB-KW"/>
</dbReference>
<comment type="catalytic activity">
    <reaction evidence="10">
        <text>L-arginyl-[protein] + 2 S-adenosyl-L-methionine = N(omega),N(omega)-dimethyl-L-arginyl-[protein] + 2 S-adenosyl-L-homocysteine + 2 H(+)</text>
        <dbReference type="Rhea" id="RHEA:48096"/>
        <dbReference type="Rhea" id="RHEA-COMP:10532"/>
        <dbReference type="Rhea" id="RHEA-COMP:11991"/>
        <dbReference type="ChEBI" id="CHEBI:15378"/>
        <dbReference type="ChEBI" id="CHEBI:29965"/>
        <dbReference type="ChEBI" id="CHEBI:57856"/>
        <dbReference type="ChEBI" id="CHEBI:59789"/>
        <dbReference type="ChEBI" id="CHEBI:61897"/>
        <dbReference type="EC" id="2.1.1.319"/>
    </reaction>
    <physiologicalReaction direction="left-to-right" evidence="10">
        <dbReference type="Rhea" id="RHEA:48097"/>
    </physiologicalReaction>
</comment>
<dbReference type="InterPro" id="IPR055135">
    <property type="entry name" value="PRMT_dom"/>
</dbReference>
<keyword evidence="4 12" id="KW-0489">Methyltransferase</keyword>
<reference evidence="18 19" key="1">
    <citation type="journal article" date="2018" name="Gigascience">
        <title>Genomes of trombidid mites reveal novel predicted allergens and laterally-transferred genes associated with secondary metabolism.</title>
        <authorList>
            <person name="Dong X."/>
            <person name="Chaisiri K."/>
            <person name="Xia D."/>
            <person name="Armstrong S.D."/>
            <person name="Fang Y."/>
            <person name="Donnelly M.J."/>
            <person name="Kadowaki T."/>
            <person name="McGarry J.W."/>
            <person name="Darby A.C."/>
            <person name="Makepeace B.L."/>
        </authorList>
    </citation>
    <scope>NUCLEOTIDE SEQUENCE [LARGE SCALE GENOMIC DNA]</scope>
    <source>
        <strain evidence="18">UoL-WK</strain>
    </source>
</reference>
<evidence type="ECO:0000256" key="3">
    <source>
        <dbReference type="ARBA" id="ARBA00022490"/>
    </source>
</evidence>
<dbReference type="InterPro" id="IPR029063">
    <property type="entry name" value="SAM-dependent_MTases_sf"/>
</dbReference>
<comment type="caution">
    <text evidence="18">The sequence shown here is derived from an EMBL/GenBank/DDBJ whole genome shotgun (WGS) entry which is preliminary data.</text>
</comment>
<dbReference type="GO" id="GO:0035242">
    <property type="term" value="F:protein-arginine omega-N asymmetric methyltransferase activity"/>
    <property type="evidence" value="ECO:0007669"/>
    <property type="project" value="UniProtKB-EC"/>
</dbReference>
<dbReference type="AlphaFoldDB" id="A0A3S3PWR2"/>
<evidence type="ECO:0000256" key="5">
    <source>
        <dbReference type="ARBA" id="ARBA00022679"/>
    </source>
</evidence>
<dbReference type="Gene3D" id="2.70.160.11">
    <property type="entry name" value="Hnrnp arginine n-methyltransferase1"/>
    <property type="match status" value="1"/>
</dbReference>
<evidence type="ECO:0000256" key="14">
    <source>
        <dbReference type="SAM" id="MobiDB-lite"/>
    </source>
</evidence>
<dbReference type="InterPro" id="IPR041698">
    <property type="entry name" value="Methyltransf_25"/>
</dbReference>
<feature type="domain" description="Methyltransferase" evidence="15">
    <location>
        <begin position="224"/>
        <end position="320"/>
    </location>
</feature>
<evidence type="ECO:0000256" key="11">
    <source>
        <dbReference type="ARBA" id="ARBA00049303"/>
    </source>
</evidence>
<evidence type="ECO:0000256" key="2">
    <source>
        <dbReference type="ARBA" id="ARBA00011925"/>
    </source>
</evidence>
<dbReference type="InterPro" id="IPR025799">
    <property type="entry name" value="Arg_MeTrfase"/>
</dbReference>
<dbReference type="GO" id="GO:0042054">
    <property type="term" value="F:histone methyltransferase activity"/>
    <property type="evidence" value="ECO:0007669"/>
    <property type="project" value="TreeGrafter"/>
</dbReference>
<sequence length="498" mass="57765">MESRFETNANCSRFDESSGDEIEPPFDDHSLQSICLFCPVSFECSKLAFDHIAHKHGVDFIAFCVEHRFDCFSFIKLINFIRAQNVSAANLNETIAKKQWLDDRFMKPALENDALLTFDIEEYTETTTKEKVELNDELNRTLKVYNERLAEIKSEMNSLIEDKYHESSESNINVSKLNSEEDSYYFTSYSHFSIHHDMLSDRIRTLAYKDAIMRNKNLFQATDVLDIGCGTGILSLFAASNECNTIVAVDKSDIIYNAMDIAQENGLLDKIKFMKGKLEDLSLQQKFDIIISEWMGYFLIFEGMLDTVLYARDNFLKPNGILLPNRCTLNIAGVSDEAMYKKYYLFWNDVYGFKMSCMKNEYIKEVGVEVVPAKNVTTDTFMIKELDLMRCSLRETQFIESRFEVKCQKQCRLTAFIVWFDCFFDSDKLEHKVTLSTSPHSEATHWKQCILPLQHSFSVQENEIINGAIEVRRNKKDIRSLLINLKINDKESLTYSMQ</sequence>
<accession>A0A3S3PWR2</accession>
<feature type="domain" description="Protein arginine N-methyltransferase 3-like C2H2 zinc finger" evidence="16">
    <location>
        <begin position="64"/>
        <end position="108"/>
    </location>
</feature>
<evidence type="ECO:0000256" key="12">
    <source>
        <dbReference type="PROSITE-ProRule" id="PRU01015"/>
    </source>
</evidence>
<evidence type="ECO:0000256" key="13">
    <source>
        <dbReference type="SAM" id="Coils"/>
    </source>
</evidence>
<dbReference type="Pfam" id="PF21137">
    <property type="entry name" value="ANM3_C2H2_Zf"/>
    <property type="match status" value="1"/>
</dbReference>
<keyword evidence="13" id="KW-0175">Coiled coil</keyword>
<dbReference type="PROSITE" id="PS51678">
    <property type="entry name" value="SAM_MT_PRMT"/>
    <property type="match status" value="1"/>
</dbReference>
<dbReference type="OrthoDB" id="7848332at2759"/>
<evidence type="ECO:0000256" key="8">
    <source>
        <dbReference type="ARBA" id="ARBA00022771"/>
    </source>
</evidence>
<dbReference type="Gene3D" id="3.40.50.150">
    <property type="entry name" value="Vaccinia Virus protein VP39"/>
    <property type="match status" value="1"/>
</dbReference>
<evidence type="ECO:0000256" key="10">
    <source>
        <dbReference type="ARBA" id="ARBA00047384"/>
    </source>
</evidence>
<keyword evidence="7" id="KW-0479">Metal-binding</keyword>
<dbReference type="GO" id="GO:0005829">
    <property type="term" value="C:cytosol"/>
    <property type="evidence" value="ECO:0007669"/>
    <property type="project" value="UniProtKB-SubCell"/>
</dbReference>
<comment type="subcellular location">
    <subcellularLocation>
        <location evidence="1">Cytoplasm</location>
        <location evidence="1">Cytosol</location>
    </subcellularLocation>
</comment>
<feature type="compositionally biased region" description="Polar residues" evidence="14">
    <location>
        <begin position="1"/>
        <end position="11"/>
    </location>
</feature>
<dbReference type="CDD" id="cd02440">
    <property type="entry name" value="AdoMet_MTases"/>
    <property type="match status" value="1"/>
</dbReference>
<dbReference type="PANTHER" id="PTHR11006">
    <property type="entry name" value="PROTEIN ARGININE N-METHYLTRANSFERASE"/>
    <property type="match status" value="1"/>
</dbReference>
<evidence type="ECO:0000256" key="4">
    <source>
        <dbReference type="ARBA" id="ARBA00022603"/>
    </source>
</evidence>
<protein>
    <recommendedName>
        <fullName evidence="2">type I protein arginine methyltransferase</fullName>
        <ecNumber evidence="2">2.1.1.319</ecNumber>
    </recommendedName>
</protein>
<evidence type="ECO:0000256" key="7">
    <source>
        <dbReference type="ARBA" id="ARBA00022723"/>
    </source>
</evidence>
<organism evidence="18 19">
    <name type="scientific">Dinothrombium tinctorium</name>
    <dbReference type="NCBI Taxonomy" id="1965070"/>
    <lineage>
        <taxon>Eukaryota</taxon>
        <taxon>Metazoa</taxon>
        <taxon>Ecdysozoa</taxon>
        <taxon>Arthropoda</taxon>
        <taxon>Chelicerata</taxon>
        <taxon>Arachnida</taxon>
        <taxon>Acari</taxon>
        <taxon>Acariformes</taxon>
        <taxon>Trombidiformes</taxon>
        <taxon>Prostigmata</taxon>
        <taxon>Anystina</taxon>
        <taxon>Parasitengona</taxon>
        <taxon>Trombidioidea</taxon>
        <taxon>Trombidiidae</taxon>
        <taxon>Dinothrombium</taxon>
    </lineage>
</organism>